<evidence type="ECO:0000313" key="2">
    <source>
        <dbReference type="EMBL" id="KAK6626264.1"/>
    </source>
</evidence>
<dbReference type="Proteomes" id="UP001372834">
    <property type="component" value="Unassembled WGS sequence"/>
</dbReference>
<reference evidence="2 3" key="1">
    <citation type="submission" date="2023-10" db="EMBL/GenBank/DDBJ databases">
        <title>Genomes of two closely related lineages of the louse Polyplax serrata with different host specificities.</title>
        <authorList>
            <person name="Martinu J."/>
            <person name="Tarabai H."/>
            <person name="Stefka J."/>
            <person name="Hypsa V."/>
        </authorList>
    </citation>
    <scope>NUCLEOTIDE SEQUENCE [LARGE SCALE GENOMIC DNA]</scope>
    <source>
        <strain evidence="2">HR10_N</strain>
    </source>
</reference>
<accession>A0AAN8PF60</accession>
<evidence type="ECO:0000313" key="3">
    <source>
        <dbReference type="Proteomes" id="UP001372834"/>
    </source>
</evidence>
<protein>
    <submittedName>
        <fullName evidence="2">Uncharacterized protein</fullName>
    </submittedName>
</protein>
<organism evidence="2 3">
    <name type="scientific">Polyplax serrata</name>
    <name type="common">Common mouse louse</name>
    <dbReference type="NCBI Taxonomy" id="468196"/>
    <lineage>
        <taxon>Eukaryota</taxon>
        <taxon>Metazoa</taxon>
        <taxon>Ecdysozoa</taxon>
        <taxon>Arthropoda</taxon>
        <taxon>Hexapoda</taxon>
        <taxon>Insecta</taxon>
        <taxon>Pterygota</taxon>
        <taxon>Neoptera</taxon>
        <taxon>Paraneoptera</taxon>
        <taxon>Psocodea</taxon>
        <taxon>Troctomorpha</taxon>
        <taxon>Phthiraptera</taxon>
        <taxon>Anoplura</taxon>
        <taxon>Polyplacidae</taxon>
        <taxon>Polyplax</taxon>
    </lineage>
</organism>
<sequence length="63" mass="6740">MAEVPGPIGSEVGPEENKNKEDEGFEDDVSALFQLPLLQSLPGRGAHQLQPFLLLPIPGLSDT</sequence>
<name>A0AAN8PF60_POLSC</name>
<comment type="caution">
    <text evidence="2">The sequence shown here is derived from an EMBL/GenBank/DDBJ whole genome shotgun (WGS) entry which is preliminary data.</text>
</comment>
<dbReference type="AlphaFoldDB" id="A0AAN8PF60"/>
<dbReference type="EMBL" id="JAWJWE010000037">
    <property type="protein sequence ID" value="KAK6626264.1"/>
    <property type="molecule type" value="Genomic_DNA"/>
</dbReference>
<feature type="region of interest" description="Disordered" evidence="1">
    <location>
        <begin position="1"/>
        <end position="26"/>
    </location>
</feature>
<proteinExistence type="predicted"/>
<gene>
    <name evidence="2" type="ORF">RUM43_006571</name>
</gene>
<evidence type="ECO:0000256" key="1">
    <source>
        <dbReference type="SAM" id="MobiDB-lite"/>
    </source>
</evidence>